<feature type="region of interest" description="Disordered" evidence="1">
    <location>
        <begin position="31"/>
        <end position="53"/>
    </location>
</feature>
<dbReference type="EMBL" id="CAJNNV010009285">
    <property type="protein sequence ID" value="CAE8597193.1"/>
    <property type="molecule type" value="Genomic_DNA"/>
</dbReference>
<feature type="compositionally biased region" description="Basic and acidic residues" evidence="1">
    <location>
        <begin position="41"/>
        <end position="52"/>
    </location>
</feature>
<name>A0A813E9M5_POLGL</name>
<dbReference type="AlphaFoldDB" id="A0A813E9M5"/>
<protein>
    <submittedName>
        <fullName evidence="2">Uncharacterized protein</fullName>
    </submittedName>
</protein>
<sequence length="101" mass="11162">MRGFLTSVSVTLRPRPKQWKEALQTNLCSNRLAGQPPVSKAKAEEKGVDKNKRINGCDGHNLLSCQSAVLSSGVRASQLLSFSASQQQQQQQQQEQQQLLL</sequence>
<evidence type="ECO:0000313" key="3">
    <source>
        <dbReference type="Proteomes" id="UP000654075"/>
    </source>
</evidence>
<evidence type="ECO:0000313" key="2">
    <source>
        <dbReference type="EMBL" id="CAE8597193.1"/>
    </source>
</evidence>
<gene>
    <name evidence="2" type="ORF">PGLA1383_LOCUS15643</name>
</gene>
<proteinExistence type="predicted"/>
<accession>A0A813E9M5</accession>
<comment type="caution">
    <text evidence="2">The sequence shown here is derived from an EMBL/GenBank/DDBJ whole genome shotgun (WGS) entry which is preliminary data.</text>
</comment>
<keyword evidence="3" id="KW-1185">Reference proteome</keyword>
<dbReference type="Proteomes" id="UP000654075">
    <property type="component" value="Unassembled WGS sequence"/>
</dbReference>
<evidence type="ECO:0000256" key="1">
    <source>
        <dbReference type="SAM" id="MobiDB-lite"/>
    </source>
</evidence>
<reference evidence="2" key="1">
    <citation type="submission" date="2021-02" db="EMBL/GenBank/DDBJ databases">
        <authorList>
            <person name="Dougan E. K."/>
            <person name="Rhodes N."/>
            <person name="Thang M."/>
            <person name="Chan C."/>
        </authorList>
    </citation>
    <scope>NUCLEOTIDE SEQUENCE</scope>
</reference>
<organism evidence="2 3">
    <name type="scientific">Polarella glacialis</name>
    <name type="common">Dinoflagellate</name>
    <dbReference type="NCBI Taxonomy" id="89957"/>
    <lineage>
        <taxon>Eukaryota</taxon>
        <taxon>Sar</taxon>
        <taxon>Alveolata</taxon>
        <taxon>Dinophyceae</taxon>
        <taxon>Suessiales</taxon>
        <taxon>Suessiaceae</taxon>
        <taxon>Polarella</taxon>
    </lineage>
</organism>